<feature type="domain" description="Peptidase M13 N-terminal" evidence="10">
    <location>
        <begin position="46"/>
        <end position="474"/>
    </location>
</feature>
<evidence type="ECO:0000256" key="1">
    <source>
        <dbReference type="ARBA" id="ARBA00001947"/>
    </source>
</evidence>
<dbReference type="Proteomes" id="UP000193642">
    <property type="component" value="Unassembled WGS sequence"/>
</dbReference>
<dbReference type="InterPro" id="IPR000718">
    <property type="entry name" value="Peptidase_M13"/>
</dbReference>
<keyword evidence="4" id="KW-0479">Metal-binding</keyword>
<sequence length="761" mass="86855">MTWNKKTETATTTTTVSKPGSTTTTEHKTTTTNFYESFFGVVRPRPQDDLYAHVNCEWLNDPSAAIPPEHSTWGALIALRDESAKNQIVLLNEIAAKTERTPEEEKLCAIWSASLKRFEEWENGTGSYSPITEGLATIDEHLDGDDEKLAAYLALSRKLGYATPFYFYSLASVQDSKNEVLNLHPYGLSLPSRDYYFDEKFEGKRTWFLDHLKRVAELVGEDKLVPGFAEAVVRFETKLAYIQMKSHQQRERSKYYTVTTLDEIASGINALASLEDKLSNYTEEEKYETLDDTSRERIAAFLDNLIVSLNVREALDANYVQNYPDGTDNHYRVIVHDGDYFRRVFTILFAEENREDLKAYLQYQLIIGASKFATRALDEEVFDFQNRKLGGQKEQQSYEKRSVELVNSWAGFLLGQVYVGRFFSLNDKQRVHDMIIEVTDVMNESIENNDWLTEQTKEAALAKLTRFTPKIGFPDKWESYDKLVINSELSLWEINKAVKMFIYDTKFLEKVNGPVDSNRWFMSPQTVSAYFNPLQNEIVFPAAIIQPPFYSSTIEKVAFKLNEADRALVGDDEIVLDAVNFGGIAAVIAHEITHGFDDQGRKFDKNGNMNDWWSEKDAALFQAKCDLMAKQPWSFTEPATGKVHHMNHKLTMGENLADLGGISLAVQSLARRIEKRFGSDVAKRNALFRILFSSWSVIWQFKGTDEAIISRIATDPHAPGPYRCNLAKTLSSSMKRLMLRKVIKCTFLQRIVLSCGKSVRI</sequence>
<reference evidence="11 12" key="1">
    <citation type="submission" date="2016-07" db="EMBL/GenBank/DDBJ databases">
        <title>Pervasive Adenine N6-methylation of Active Genes in Fungi.</title>
        <authorList>
            <consortium name="DOE Joint Genome Institute"/>
            <person name="Mondo S.J."/>
            <person name="Dannebaum R.O."/>
            <person name="Kuo R.C."/>
            <person name="Labutti K."/>
            <person name="Haridas S."/>
            <person name="Kuo A."/>
            <person name="Salamov A."/>
            <person name="Ahrendt S.R."/>
            <person name="Lipzen A."/>
            <person name="Sullivan W."/>
            <person name="Andreopoulos W.B."/>
            <person name="Clum A."/>
            <person name="Lindquist E."/>
            <person name="Daum C."/>
            <person name="Ramamoorthy G.K."/>
            <person name="Gryganskyi A."/>
            <person name="Culley D."/>
            <person name="Magnuson J.K."/>
            <person name="James T.Y."/>
            <person name="O'Malley M.A."/>
            <person name="Stajich J.E."/>
            <person name="Spatafora J.W."/>
            <person name="Visel A."/>
            <person name="Grigoriev I.V."/>
        </authorList>
    </citation>
    <scope>NUCLEOTIDE SEQUENCE [LARGE SCALE GENOMIC DNA]</scope>
    <source>
        <strain evidence="11 12">JEL800</strain>
    </source>
</reference>
<dbReference type="GO" id="GO:0046872">
    <property type="term" value="F:metal ion binding"/>
    <property type="evidence" value="ECO:0007669"/>
    <property type="project" value="UniProtKB-KW"/>
</dbReference>
<comment type="similarity">
    <text evidence="2">Belongs to the peptidase M13 family.</text>
</comment>
<evidence type="ECO:0000256" key="7">
    <source>
        <dbReference type="ARBA" id="ARBA00023049"/>
    </source>
</evidence>
<evidence type="ECO:0000256" key="8">
    <source>
        <dbReference type="SAM" id="MobiDB-lite"/>
    </source>
</evidence>
<evidence type="ECO:0000259" key="9">
    <source>
        <dbReference type="Pfam" id="PF01431"/>
    </source>
</evidence>
<dbReference type="PANTHER" id="PTHR11733:SF167">
    <property type="entry name" value="FI17812P1-RELATED"/>
    <property type="match status" value="1"/>
</dbReference>
<dbReference type="AlphaFoldDB" id="A0A1Y2BPS4"/>
<evidence type="ECO:0000313" key="12">
    <source>
        <dbReference type="Proteomes" id="UP000193642"/>
    </source>
</evidence>
<keyword evidence="6" id="KW-0862">Zinc</keyword>
<feature type="region of interest" description="Disordered" evidence="8">
    <location>
        <begin position="1"/>
        <end position="27"/>
    </location>
</feature>
<comment type="caution">
    <text evidence="11">The sequence shown here is derived from an EMBL/GenBank/DDBJ whole genome shotgun (WGS) entry which is preliminary data.</text>
</comment>
<feature type="domain" description="Peptidase M13 C-terminal" evidence="9">
    <location>
        <begin position="577"/>
        <end position="726"/>
    </location>
</feature>
<dbReference type="Pfam" id="PF05649">
    <property type="entry name" value="Peptidase_M13_N"/>
    <property type="match status" value="1"/>
</dbReference>
<evidence type="ECO:0000256" key="4">
    <source>
        <dbReference type="ARBA" id="ARBA00022723"/>
    </source>
</evidence>
<dbReference type="GO" id="GO:0004222">
    <property type="term" value="F:metalloendopeptidase activity"/>
    <property type="evidence" value="ECO:0007669"/>
    <property type="project" value="InterPro"/>
</dbReference>
<keyword evidence="5" id="KW-0378">Hydrolase</keyword>
<dbReference type="PRINTS" id="PR00786">
    <property type="entry name" value="NEPRILYSIN"/>
</dbReference>
<comment type="cofactor">
    <cofactor evidence="1">
        <name>Zn(2+)</name>
        <dbReference type="ChEBI" id="CHEBI:29105"/>
    </cofactor>
</comment>
<dbReference type="SUPFAM" id="SSF55486">
    <property type="entry name" value="Metalloproteases ('zincins'), catalytic domain"/>
    <property type="match status" value="1"/>
</dbReference>
<keyword evidence="3" id="KW-0645">Protease</keyword>
<organism evidence="11 12">
    <name type="scientific">Rhizoclosmatium globosum</name>
    <dbReference type="NCBI Taxonomy" id="329046"/>
    <lineage>
        <taxon>Eukaryota</taxon>
        <taxon>Fungi</taxon>
        <taxon>Fungi incertae sedis</taxon>
        <taxon>Chytridiomycota</taxon>
        <taxon>Chytridiomycota incertae sedis</taxon>
        <taxon>Chytridiomycetes</taxon>
        <taxon>Chytridiales</taxon>
        <taxon>Chytriomycetaceae</taxon>
        <taxon>Rhizoclosmatium</taxon>
    </lineage>
</organism>
<keyword evidence="12" id="KW-1185">Reference proteome</keyword>
<dbReference type="STRING" id="329046.A0A1Y2BPS4"/>
<keyword evidence="7" id="KW-0482">Metalloprotease</keyword>
<dbReference type="GO" id="GO:0005886">
    <property type="term" value="C:plasma membrane"/>
    <property type="evidence" value="ECO:0007669"/>
    <property type="project" value="TreeGrafter"/>
</dbReference>
<dbReference type="PANTHER" id="PTHR11733">
    <property type="entry name" value="ZINC METALLOPROTEASE FAMILY M13 NEPRILYSIN-RELATED"/>
    <property type="match status" value="1"/>
</dbReference>
<accession>A0A1Y2BPS4</accession>
<dbReference type="InterPro" id="IPR018497">
    <property type="entry name" value="Peptidase_M13_C"/>
</dbReference>
<feature type="compositionally biased region" description="Low complexity" evidence="8">
    <location>
        <begin position="9"/>
        <end position="24"/>
    </location>
</feature>
<dbReference type="GO" id="GO:0016485">
    <property type="term" value="P:protein processing"/>
    <property type="evidence" value="ECO:0007669"/>
    <property type="project" value="TreeGrafter"/>
</dbReference>
<proteinExistence type="inferred from homology"/>
<gene>
    <name evidence="11" type="ORF">BCR33DRAFT_770209</name>
</gene>
<evidence type="ECO:0000259" key="10">
    <source>
        <dbReference type="Pfam" id="PF05649"/>
    </source>
</evidence>
<evidence type="ECO:0000256" key="6">
    <source>
        <dbReference type="ARBA" id="ARBA00022833"/>
    </source>
</evidence>
<dbReference type="EMBL" id="MCGO01000054">
    <property type="protein sequence ID" value="ORY36749.1"/>
    <property type="molecule type" value="Genomic_DNA"/>
</dbReference>
<dbReference type="Pfam" id="PF01431">
    <property type="entry name" value="Peptidase_M13"/>
    <property type="match status" value="1"/>
</dbReference>
<protein>
    <submittedName>
        <fullName evidence="11">Zincin</fullName>
    </submittedName>
</protein>
<evidence type="ECO:0000256" key="5">
    <source>
        <dbReference type="ARBA" id="ARBA00022801"/>
    </source>
</evidence>
<dbReference type="Gene3D" id="3.40.390.10">
    <property type="entry name" value="Collagenase (Catalytic Domain)"/>
    <property type="match status" value="1"/>
</dbReference>
<evidence type="ECO:0000256" key="2">
    <source>
        <dbReference type="ARBA" id="ARBA00007357"/>
    </source>
</evidence>
<dbReference type="InterPro" id="IPR008753">
    <property type="entry name" value="Peptidase_M13_N"/>
</dbReference>
<dbReference type="PROSITE" id="PS51885">
    <property type="entry name" value="NEPRILYSIN"/>
    <property type="match status" value="1"/>
</dbReference>
<dbReference type="InterPro" id="IPR024079">
    <property type="entry name" value="MetalloPept_cat_dom_sf"/>
</dbReference>
<evidence type="ECO:0000256" key="3">
    <source>
        <dbReference type="ARBA" id="ARBA00022670"/>
    </source>
</evidence>
<evidence type="ECO:0000313" key="11">
    <source>
        <dbReference type="EMBL" id="ORY36749.1"/>
    </source>
</evidence>
<dbReference type="CDD" id="cd08662">
    <property type="entry name" value="M13"/>
    <property type="match status" value="1"/>
</dbReference>
<name>A0A1Y2BPS4_9FUNG</name>
<dbReference type="OrthoDB" id="6475849at2759"/>